<keyword evidence="1" id="KW-0456">Lyase</keyword>
<keyword evidence="2" id="KW-1185">Reference proteome</keyword>
<dbReference type="Proteomes" id="UP000184474">
    <property type="component" value="Unassembled WGS sequence"/>
</dbReference>
<dbReference type="Pfam" id="PF00221">
    <property type="entry name" value="Lyase_aromatic"/>
    <property type="match status" value="1"/>
</dbReference>
<evidence type="ECO:0000313" key="1">
    <source>
        <dbReference type="EMBL" id="SHK12856.1"/>
    </source>
</evidence>
<dbReference type="Gene3D" id="1.10.275.10">
    <property type="entry name" value="Fumarase/aspartase (N-terminal domain)"/>
    <property type="match status" value="1"/>
</dbReference>
<dbReference type="PANTHER" id="PTHR10362">
    <property type="entry name" value="HISTIDINE AMMONIA-LYASE"/>
    <property type="match status" value="1"/>
</dbReference>
<dbReference type="GO" id="GO:0016841">
    <property type="term" value="F:ammonia-lyase activity"/>
    <property type="evidence" value="ECO:0007669"/>
    <property type="project" value="UniProtKB-ARBA"/>
</dbReference>
<dbReference type="CDD" id="cd00332">
    <property type="entry name" value="PAL-HAL"/>
    <property type="match status" value="1"/>
</dbReference>
<reference evidence="2" key="1">
    <citation type="submission" date="2016-11" db="EMBL/GenBank/DDBJ databases">
        <authorList>
            <person name="Varghese N."/>
            <person name="Submissions S."/>
        </authorList>
    </citation>
    <scope>NUCLEOTIDE SEQUENCE [LARGE SCALE GENOMIC DNA]</scope>
    <source>
        <strain evidence="2">DSM 26134</strain>
    </source>
</reference>
<dbReference type="SUPFAM" id="SSF48557">
    <property type="entry name" value="L-aspartase-like"/>
    <property type="match status" value="1"/>
</dbReference>
<dbReference type="Gene3D" id="1.20.200.10">
    <property type="entry name" value="Fumarase/aspartase (Central domain)"/>
    <property type="match status" value="1"/>
</dbReference>
<name>A0A1M6PYC1_REIAG</name>
<sequence length="509" mass="57190">MVRLTIEKIEEIFDRNSDYRLDSDQKERIEKSYTFLKDFSKDKVIYGINTGFGPMAQYRISDDKLEELQYNLIHSHSNGTGAYLEEEYARIVMICRLNTLSLGFSGVSLQYLETLEQFIQHDIISCIPVHGGVGASGDLVQLAHVAYTLIGHGKVYYKGEIVETSEALKATGISPAKLKLRDGLGAINGTSCMSGIAAVNLIKAKKLIGWAIHASSIMNELTSSYDDSFSSELNAAKLHRGQQKVASIMRDLVKDGSVLKERNAHLFNQDHIKGQEYFSEKVQEYYSLRCVPQIIGPVLDTWEYCKQIVEDEVNSANDNPIICTDTQNVYHGGNFHGDYIALEMDKLKIAITKLSMLMERQINFLMNSKLNQIFPPFLNMEKLGFNFGLQGMQFTAVSTTAENQTLSNPMYVHSIPNNGDNQDIVSMGTNAAVMTQKVIDNSFEVLTILMISISQAIDLTNKIDQKAPSTRSFYNFVRTEVPTLTKDVALHTHQLELKKKLLNTEKDLF</sequence>
<dbReference type="InterPro" id="IPR001106">
    <property type="entry name" value="Aromatic_Lyase"/>
</dbReference>
<proteinExistence type="predicted"/>
<dbReference type="EMBL" id="FRAA01000003">
    <property type="protein sequence ID" value="SHK12856.1"/>
    <property type="molecule type" value="Genomic_DNA"/>
</dbReference>
<dbReference type="RefSeq" id="WP_073122018.1">
    <property type="nucleotide sequence ID" value="NZ_FRAA01000003.1"/>
</dbReference>
<evidence type="ECO:0000313" key="2">
    <source>
        <dbReference type="Proteomes" id="UP000184474"/>
    </source>
</evidence>
<gene>
    <name evidence="1" type="ORF">SAMN04488028_10392</name>
</gene>
<dbReference type="InterPro" id="IPR024083">
    <property type="entry name" value="Fumarase/histidase_N"/>
</dbReference>
<dbReference type="AlphaFoldDB" id="A0A1M6PYC1"/>
<organism evidence="1 2">
    <name type="scientific">Reichenbachiella agariperforans</name>
    <dbReference type="NCBI Taxonomy" id="156994"/>
    <lineage>
        <taxon>Bacteria</taxon>
        <taxon>Pseudomonadati</taxon>
        <taxon>Bacteroidota</taxon>
        <taxon>Cytophagia</taxon>
        <taxon>Cytophagales</taxon>
        <taxon>Reichenbachiellaceae</taxon>
        <taxon>Reichenbachiella</taxon>
    </lineage>
</organism>
<dbReference type="InterPro" id="IPR008948">
    <property type="entry name" value="L-Aspartase-like"/>
</dbReference>
<protein>
    <submittedName>
        <fullName evidence="1">Histidine ammonia-lyase</fullName>
    </submittedName>
</protein>
<dbReference type="STRING" id="156994.SAMN04488028_10392"/>
<accession>A0A1M6PYC1</accession>